<feature type="compositionally biased region" description="Basic residues" evidence="1">
    <location>
        <begin position="258"/>
        <end position="284"/>
    </location>
</feature>
<dbReference type="AlphaFoldDB" id="X6MQA8"/>
<reference evidence="3 4" key="1">
    <citation type="journal article" date="2013" name="Curr. Biol.">
        <title>The Genome of the Foraminiferan Reticulomyxa filosa.</title>
        <authorList>
            <person name="Glockner G."/>
            <person name="Hulsmann N."/>
            <person name="Schleicher M."/>
            <person name="Noegel A.A."/>
            <person name="Eichinger L."/>
            <person name="Gallinger C."/>
            <person name="Pawlowski J."/>
            <person name="Sierra R."/>
            <person name="Euteneuer U."/>
            <person name="Pillet L."/>
            <person name="Moustafa A."/>
            <person name="Platzer M."/>
            <person name="Groth M."/>
            <person name="Szafranski K."/>
            <person name="Schliwa M."/>
        </authorList>
    </citation>
    <scope>NUCLEOTIDE SEQUENCE [LARGE SCALE GENOMIC DNA]</scope>
</reference>
<dbReference type="EMBL" id="ASPP01018625">
    <property type="protein sequence ID" value="ETO16029.1"/>
    <property type="molecule type" value="Genomic_DNA"/>
</dbReference>
<evidence type="ECO:0000256" key="1">
    <source>
        <dbReference type="SAM" id="MobiDB-lite"/>
    </source>
</evidence>
<dbReference type="Proteomes" id="UP000023152">
    <property type="component" value="Unassembled WGS sequence"/>
</dbReference>
<evidence type="ECO:0000313" key="3">
    <source>
        <dbReference type="EMBL" id="ETO16029.1"/>
    </source>
</evidence>
<comment type="caution">
    <text evidence="3">The sequence shown here is derived from an EMBL/GenBank/DDBJ whole genome shotgun (WGS) entry which is preliminary data.</text>
</comment>
<dbReference type="GO" id="GO:0005247">
    <property type="term" value="F:voltage-gated chloride channel activity"/>
    <property type="evidence" value="ECO:0007669"/>
    <property type="project" value="TreeGrafter"/>
</dbReference>
<accession>X6MQA8</accession>
<sequence length="334" mass="37966">TYTYIYIYIYIYAYDNTVPTLVGVIIAWTLASTFSQSLYDSILDLKGVPLLPLTPNNPINTQHDPPRPFVAGDVMHIKFSPFFFFFFLFSSFLTTLREIAVLLRRHDDAFFPILHFNSRTLVGEVSRVILEDILTNEGFGRESPARRHLLDHKLWTSTNKIDDNVRNGFNYNYGHTNGNMDENDNGNDNDKNANDDANDENVNDDGNDDDDNDNDNDNNNNNNKKGHVNGTAKGTNAKGTDGNGQDKRLGKHGSTTRNNKRGKKKAAKKAHKHKKRSAVSKSKGHRQDTQHYVSEQMQHAMRQGLNRICLTSDEWMPCINLSPVQVRPLFSFDK</sequence>
<dbReference type="PANTHER" id="PTHR45720">
    <property type="entry name" value="CHLORIDE CHANNEL PROTEIN 2"/>
    <property type="match status" value="1"/>
</dbReference>
<feature type="region of interest" description="Disordered" evidence="1">
    <location>
        <begin position="174"/>
        <end position="292"/>
    </location>
</feature>
<feature type="transmembrane region" description="Helical" evidence="2">
    <location>
        <begin position="7"/>
        <end position="31"/>
    </location>
</feature>
<protein>
    <submittedName>
        <fullName evidence="3">Lipase</fullName>
    </submittedName>
</protein>
<dbReference type="InterPro" id="IPR050970">
    <property type="entry name" value="Cl_channel_volt-gated"/>
</dbReference>
<proteinExistence type="predicted"/>
<keyword evidence="4" id="KW-1185">Reference proteome</keyword>
<dbReference type="PANTHER" id="PTHR45720:SF10">
    <property type="entry name" value="CHLORIDE CHANNEL PROTEIN 2"/>
    <property type="match status" value="1"/>
</dbReference>
<gene>
    <name evidence="3" type="ORF">RFI_21331</name>
</gene>
<evidence type="ECO:0000313" key="4">
    <source>
        <dbReference type="Proteomes" id="UP000023152"/>
    </source>
</evidence>
<name>X6MQA8_RETFI</name>
<feature type="non-terminal residue" evidence="3">
    <location>
        <position position="1"/>
    </location>
</feature>
<keyword evidence="2" id="KW-0812">Transmembrane</keyword>
<organism evidence="3 4">
    <name type="scientific">Reticulomyxa filosa</name>
    <dbReference type="NCBI Taxonomy" id="46433"/>
    <lineage>
        <taxon>Eukaryota</taxon>
        <taxon>Sar</taxon>
        <taxon>Rhizaria</taxon>
        <taxon>Retaria</taxon>
        <taxon>Foraminifera</taxon>
        <taxon>Monothalamids</taxon>
        <taxon>Reticulomyxidae</taxon>
        <taxon>Reticulomyxa</taxon>
    </lineage>
</organism>
<feature type="transmembrane region" description="Helical" evidence="2">
    <location>
        <begin position="79"/>
        <end position="96"/>
    </location>
</feature>
<evidence type="ECO:0000256" key="2">
    <source>
        <dbReference type="SAM" id="Phobius"/>
    </source>
</evidence>
<keyword evidence="2" id="KW-1133">Transmembrane helix</keyword>
<keyword evidence="2" id="KW-0472">Membrane</keyword>
<feature type="compositionally biased region" description="Acidic residues" evidence="1">
    <location>
        <begin position="196"/>
        <end position="216"/>
    </location>
</feature>